<dbReference type="GO" id="GO:0005783">
    <property type="term" value="C:endoplasmic reticulum"/>
    <property type="evidence" value="ECO:0007669"/>
    <property type="project" value="TreeGrafter"/>
</dbReference>
<feature type="transmembrane region" description="Helical" evidence="11">
    <location>
        <begin position="34"/>
        <end position="55"/>
    </location>
</feature>
<evidence type="ECO:0000256" key="11">
    <source>
        <dbReference type="RuleBase" id="RU079119"/>
    </source>
</evidence>
<reference evidence="14" key="1">
    <citation type="submission" date="2017-04" db="EMBL/GenBank/DDBJ databases">
        <title>Population genomics of picophytoplankton unveils novel chromosome hypervariability.</title>
        <authorList>
            <consortium name="DOE Joint Genome Institute"/>
            <person name="Blanc-Mathieu R."/>
            <person name="Krasovec M."/>
            <person name="Hebrard M."/>
            <person name="Yau S."/>
            <person name="Desgranges E."/>
            <person name="Martin J."/>
            <person name="Schackwitz W."/>
            <person name="Kuo A."/>
            <person name="Salin G."/>
            <person name="Donnadieu C."/>
            <person name="Desdevises Y."/>
            <person name="Sanchez-Ferandin S."/>
            <person name="Moreau H."/>
            <person name="Rivals E."/>
            <person name="Grigoriev I.V."/>
            <person name="Grimsley N."/>
            <person name="Eyre-Walker A."/>
            <person name="Piganeau G."/>
        </authorList>
    </citation>
    <scope>NUCLEOTIDE SEQUENCE [LARGE SCALE GENOMIC DNA]</scope>
    <source>
        <strain evidence="14">RCC 1115</strain>
    </source>
</reference>
<evidence type="ECO:0000256" key="10">
    <source>
        <dbReference type="ARBA" id="ARBA00048048"/>
    </source>
</evidence>
<dbReference type="PANTHER" id="PTHR22883">
    <property type="entry name" value="ZINC FINGER DHHC DOMAIN CONTAINING PROTEIN"/>
    <property type="match status" value="1"/>
</dbReference>
<proteinExistence type="inferred from homology"/>
<organism evidence="14">
    <name type="scientific">Ostreococcus tauri</name>
    <name type="common">Marine green alga</name>
    <dbReference type="NCBI Taxonomy" id="70448"/>
    <lineage>
        <taxon>Eukaryota</taxon>
        <taxon>Viridiplantae</taxon>
        <taxon>Chlorophyta</taxon>
        <taxon>Mamiellophyceae</taxon>
        <taxon>Mamiellales</taxon>
        <taxon>Bathycoccaceae</taxon>
        <taxon>Ostreococcus</taxon>
    </lineage>
</organism>
<evidence type="ECO:0000256" key="7">
    <source>
        <dbReference type="ARBA" id="ARBA00023139"/>
    </source>
</evidence>
<evidence type="ECO:0000259" key="13">
    <source>
        <dbReference type="Pfam" id="PF01529"/>
    </source>
</evidence>
<name>A0A1Y5IDV1_OSTTA</name>
<feature type="domain" description="Palmitoyltransferase DHHC" evidence="13">
    <location>
        <begin position="123"/>
        <end position="245"/>
    </location>
</feature>
<keyword evidence="5 11" id="KW-1133">Transmembrane helix</keyword>
<feature type="region of interest" description="Disordered" evidence="12">
    <location>
        <begin position="97"/>
        <end position="116"/>
    </location>
</feature>
<comment type="similarity">
    <text evidence="2 11">Belongs to the DHHC palmitoyltransferase family.</text>
</comment>
<gene>
    <name evidence="14" type="ORF">BE221DRAFT_192991</name>
</gene>
<feature type="transmembrane region" description="Helical" evidence="11">
    <location>
        <begin position="167"/>
        <end position="190"/>
    </location>
</feature>
<protein>
    <recommendedName>
        <fullName evidence="11">S-acyltransferase</fullName>
        <ecNumber evidence="11">2.3.1.225</ecNumber>
    </recommendedName>
    <alternativeName>
        <fullName evidence="11">Palmitoyltransferase</fullName>
    </alternativeName>
</protein>
<comment type="catalytic activity">
    <reaction evidence="10 11">
        <text>L-cysteinyl-[protein] + hexadecanoyl-CoA = S-hexadecanoyl-L-cysteinyl-[protein] + CoA</text>
        <dbReference type="Rhea" id="RHEA:36683"/>
        <dbReference type="Rhea" id="RHEA-COMP:10131"/>
        <dbReference type="Rhea" id="RHEA-COMP:11032"/>
        <dbReference type="ChEBI" id="CHEBI:29950"/>
        <dbReference type="ChEBI" id="CHEBI:57287"/>
        <dbReference type="ChEBI" id="CHEBI:57379"/>
        <dbReference type="ChEBI" id="CHEBI:74151"/>
        <dbReference type="EC" id="2.3.1.225"/>
    </reaction>
</comment>
<evidence type="ECO:0000256" key="5">
    <source>
        <dbReference type="ARBA" id="ARBA00022989"/>
    </source>
</evidence>
<keyword evidence="9 11" id="KW-0012">Acyltransferase</keyword>
<dbReference type="AlphaFoldDB" id="A0A1Y5IDV1"/>
<dbReference type="InterPro" id="IPR001594">
    <property type="entry name" value="Palmitoyltrfase_DHHC"/>
</dbReference>
<evidence type="ECO:0000256" key="12">
    <source>
        <dbReference type="SAM" id="MobiDB-lite"/>
    </source>
</evidence>
<evidence type="ECO:0000256" key="2">
    <source>
        <dbReference type="ARBA" id="ARBA00008574"/>
    </source>
</evidence>
<dbReference type="EMBL" id="KZ155790">
    <property type="protein sequence ID" value="OUS45322.1"/>
    <property type="molecule type" value="Genomic_DNA"/>
</dbReference>
<dbReference type="Proteomes" id="UP000195557">
    <property type="component" value="Unassembled WGS sequence"/>
</dbReference>
<dbReference type="eggNOG" id="KOG1311">
    <property type="taxonomic scope" value="Eukaryota"/>
</dbReference>
<feature type="transmembrane region" description="Helical" evidence="11">
    <location>
        <begin position="210"/>
        <end position="233"/>
    </location>
</feature>
<evidence type="ECO:0000256" key="6">
    <source>
        <dbReference type="ARBA" id="ARBA00023136"/>
    </source>
</evidence>
<evidence type="ECO:0000256" key="1">
    <source>
        <dbReference type="ARBA" id="ARBA00004127"/>
    </source>
</evidence>
<evidence type="ECO:0000256" key="4">
    <source>
        <dbReference type="ARBA" id="ARBA00022692"/>
    </source>
</evidence>
<keyword evidence="3 11" id="KW-0808">Transferase</keyword>
<keyword evidence="7" id="KW-0564">Palmitate</keyword>
<evidence type="ECO:0000256" key="8">
    <source>
        <dbReference type="ARBA" id="ARBA00023288"/>
    </source>
</evidence>
<dbReference type="InterPro" id="IPR039859">
    <property type="entry name" value="PFA4/ZDH16/20/ERF2-like"/>
</dbReference>
<dbReference type="GO" id="GO:0005794">
    <property type="term" value="C:Golgi apparatus"/>
    <property type="evidence" value="ECO:0007669"/>
    <property type="project" value="TreeGrafter"/>
</dbReference>
<keyword evidence="8" id="KW-0449">Lipoprotein</keyword>
<comment type="subcellular location">
    <subcellularLocation>
        <location evidence="1">Endomembrane system</location>
        <topology evidence="1">Multi-pass membrane protein</topology>
    </subcellularLocation>
</comment>
<keyword evidence="6 11" id="KW-0472">Membrane</keyword>
<dbReference type="PROSITE" id="PS50216">
    <property type="entry name" value="DHHC"/>
    <property type="match status" value="1"/>
</dbReference>
<dbReference type="GO" id="GO:0019706">
    <property type="term" value="F:protein-cysteine S-palmitoyltransferase activity"/>
    <property type="evidence" value="ECO:0007669"/>
    <property type="project" value="UniProtKB-EC"/>
</dbReference>
<keyword evidence="4 11" id="KW-0812">Transmembrane</keyword>
<dbReference type="PANTHER" id="PTHR22883:SF43">
    <property type="entry name" value="PALMITOYLTRANSFERASE APP"/>
    <property type="match status" value="1"/>
</dbReference>
<accession>A0A1Y5IDV1</accession>
<sequence length="320" mass="35161">MPDDAPPPRVHSKWPGNWTFACHGTIVAGPSPRAAFFTLALIVAPSIVFDVLVCWKTLRVKMGLWTVIVSVALQSCSCFWLLKTSFTDPGILPRLPRESGTSGMRGKTKRATVETTGRETTVKWNDTCGYFQPPRAHHCSVCNDCVERFDHHCPWTGTTIGRRNYRAFLSFTFGTAALCAWTCVGCGYAISYESRGGEATDGLKRSGAAIAVFLIAIIGFLFVGALSCFHAYLVSTNQTTYESFRDAHSWSTNPYNTGSVFKNCLEVWCARIGPPRVRFNVPVSEDQSAARFQAEIEAQTDVERGDVQLTDLTAGSTSKT</sequence>
<comment type="domain">
    <text evidence="11">The DHHC domain is required for palmitoyltransferase activity.</text>
</comment>
<evidence type="ECO:0000313" key="14">
    <source>
        <dbReference type="EMBL" id="OUS45322.1"/>
    </source>
</evidence>
<dbReference type="GO" id="GO:0006612">
    <property type="term" value="P:protein targeting to membrane"/>
    <property type="evidence" value="ECO:0007669"/>
    <property type="project" value="TreeGrafter"/>
</dbReference>
<dbReference type="Pfam" id="PF01529">
    <property type="entry name" value="DHHC"/>
    <property type="match status" value="1"/>
</dbReference>
<evidence type="ECO:0000256" key="3">
    <source>
        <dbReference type="ARBA" id="ARBA00022679"/>
    </source>
</evidence>
<dbReference type="EC" id="2.3.1.225" evidence="11"/>
<evidence type="ECO:0000256" key="9">
    <source>
        <dbReference type="ARBA" id="ARBA00023315"/>
    </source>
</evidence>